<reference evidence="2 3" key="1">
    <citation type="submission" date="2022-01" db="EMBL/GenBank/DDBJ databases">
        <authorList>
            <person name="Xiong W."/>
            <person name="Schranz E."/>
        </authorList>
    </citation>
    <scope>NUCLEOTIDE SEQUENCE [LARGE SCALE GENOMIC DNA]</scope>
</reference>
<name>A0AAU9MF25_9ASTR</name>
<evidence type="ECO:0000313" key="3">
    <source>
        <dbReference type="Proteomes" id="UP001157418"/>
    </source>
</evidence>
<feature type="region of interest" description="Disordered" evidence="1">
    <location>
        <begin position="86"/>
        <end position="107"/>
    </location>
</feature>
<comment type="caution">
    <text evidence="2">The sequence shown here is derived from an EMBL/GenBank/DDBJ whole genome shotgun (WGS) entry which is preliminary data.</text>
</comment>
<dbReference type="EMBL" id="CAKMRJ010002223">
    <property type="protein sequence ID" value="CAH1426429.1"/>
    <property type="molecule type" value="Genomic_DNA"/>
</dbReference>
<dbReference type="PANTHER" id="PTHR37077">
    <property type="match status" value="1"/>
</dbReference>
<dbReference type="PANTHER" id="PTHR37077:SF1">
    <property type="match status" value="1"/>
</dbReference>
<proteinExistence type="predicted"/>
<sequence length="107" mass="11904">MSSVTKSIRGWLGRSHANMEKNDSGYCYTPATRFEGDGDDDDGDYDYAPSLSIIKEMSSVTKSIRGWWGRSHANMEKNDSGYYYTPAARFEGDGDDDDGDYDYAPAA</sequence>
<evidence type="ECO:0000313" key="2">
    <source>
        <dbReference type="EMBL" id="CAH1426429.1"/>
    </source>
</evidence>
<protein>
    <submittedName>
        <fullName evidence="2">Uncharacterized protein</fullName>
    </submittedName>
</protein>
<gene>
    <name evidence="2" type="ORF">LVIROSA_LOCUS13509</name>
</gene>
<dbReference type="AlphaFoldDB" id="A0AAU9MF25"/>
<accession>A0AAU9MF25</accession>
<dbReference type="Proteomes" id="UP001157418">
    <property type="component" value="Unassembled WGS sequence"/>
</dbReference>
<organism evidence="2 3">
    <name type="scientific">Lactuca virosa</name>
    <dbReference type="NCBI Taxonomy" id="75947"/>
    <lineage>
        <taxon>Eukaryota</taxon>
        <taxon>Viridiplantae</taxon>
        <taxon>Streptophyta</taxon>
        <taxon>Embryophyta</taxon>
        <taxon>Tracheophyta</taxon>
        <taxon>Spermatophyta</taxon>
        <taxon>Magnoliopsida</taxon>
        <taxon>eudicotyledons</taxon>
        <taxon>Gunneridae</taxon>
        <taxon>Pentapetalae</taxon>
        <taxon>asterids</taxon>
        <taxon>campanulids</taxon>
        <taxon>Asterales</taxon>
        <taxon>Asteraceae</taxon>
        <taxon>Cichorioideae</taxon>
        <taxon>Cichorieae</taxon>
        <taxon>Lactucinae</taxon>
        <taxon>Lactuca</taxon>
    </lineage>
</organism>
<keyword evidence="3" id="KW-1185">Reference proteome</keyword>
<evidence type="ECO:0000256" key="1">
    <source>
        <dbReference type="SAM" id="MobiDB-lite"/>
    </source>
</evidence>